<keyword evidence="2" id="KW-0732">Signal</keyword>
<evidence type="ECO:0000256" key="2">
    <source>
        <dbReference type="SAM" id="SignalP"/>
    </source>
</evidence>
<gene>
    <name evidence="3" type="ORF">OJAV_G00123250</name>
</gene>
<dbReference type="Proteomes" id="UP000283210">
    <property type="component" value="Chromosome 12"/>
</dbReference>
<name>A0A437CT79_ORYJA</name>
<evidence type="ECO:0000313" key="3">
    <source>
        <dbReference type="EMBL" id="RVE66112.1"/>
    </source>
</evidence>
<feature type="chain" id="PRO_5019585191" description="Secreted protein" evidence="2">
    <location>
        <begin position="25"/>
        <end position="122"/>
    </location>
</feature>
<feature type="signal peptide" evidence="2">
    <location>
        <begin position="1"/>
        <end position="24"/>
    </location>
</feature>
<proteinExistence type="predicted"/>
<keyword evidence="4" id="KW-1185">Reference proteome</keyword>
<accession>A0A437CT79</accession>
<feature type="region of interest" description="Disordered" evidence="1">
    <location>
        <begin position="23"/>
        <end position="51"/>
    </location>
</feature>
<evidence type="ECO:0008006" key="5">
    <source>
        <dbReference type="Google" id="ProtNLM"/>
    </source>
</evidence>
<feature type="compositionally biased region" description="Pro residues" evidence="1">
    <location>
        <begin position="31"/>
        <end position="51"/>
    </location>
</feature>
<evidence type="ECO:0000313" key="4">
    <source>
        <dbReference type="Proteomes" id="UP000283210"/>
    </source>
</evidence>
<dbReference type="AlphaFoldDB" id="A0A437CT79"/>
<reference evidence="3 4" key="1">
    <citation type="submission" date="2018-11" db="EMBL/GenBank/DDBJ databases">
        <authorList>
            <person name="Lopez-Roques C."/>
            <person name="Donnadieu C."/>
            <person name="Bouchez O."/>
            <person name="Klopp C."/>
            <person name="Cabau C."/>
            <person name="Zahm M."/>
        </authorList>
    </citation>
    <scope>NUCLEOTIDE SEQUENCE [LARGE SCALE GENOMIC DNA]</scope>
    <source>
        <strain evidence="3">RS831</strain>
        <tissue evidence="3">Whole body</tissue>
    </source>
</reference>
<reference evidence="3 4" key="2">
    <citation type="submission" date="2019-01" db="EMBL/GenBank/DDBJ databases">
        <title>A chromosome length genome reference of the Java medaka (oryzias javanicus).</title>
        <authorList>
            <person name="Herpin A."/>
            <person name="Takehana Y."/>
            <person name="Naruse K."/>
            <person name="Ansai S."/>
            <person name="Kawaguchi M."/>
        </authorList>
    </citation>
    <scope>NUCLEOTIDE SEQUENCE [LARGE SCALE GENOMIC DNA]</scope>
    <source>
        <strain evidence="3">RS831</strain>
        <tissue evidence="3">Whole body</tissue>
    </source>
</reference>
<dbReference type="EMBL" id="CM012448">
    <property type="protein sequence ID" value="RVE66112.1"/>
    <property type="molecule type" value="Genomic_DNA"/>
</dbReference>
<sequence>MRSGWMRAALVFASISPQIGPCEAEMRSRLPPVPPFPPHPPSLPPSPPDALTPPSSLALLSFDCSRKIRCIEERKKKEIWLRCRLPVRPNESADLGGFGLIRRAAMLQSRTLMVFSSQTQQD</sequence>
<organism evidence="3 4">
    <name type="scientific">Oryzias javanicus</name>
    <name type="common">Javanese ricefish</name>
    <name type="synonym">Aplocheilus javanicus</name>
    <dbReference type="NCBI Taxonomy" id="123683"/>
    <lineage>
        <taxon>Eukaryota</taxon>
        <taxon>Metazoa</taxon>
        <taxon>Chordata</taxon>
        <taxon>Craniata</taxon>
        <taxon>Vertebrata</taxon>
        <taxon>Euteleostomi</taxon>
        <taxon>Actinopterygii</taxon>
        <taxon>Neopterygii</taxon>
        <taxon>Teleostei</taxon>
        <taxon>Neoteleostei</taxon>
        <taxon>Acanthomorphata</taxon>
        <taxon>Ovalentaria</taxon>
        <taxon>Atherinomorphae</taxon>
        <taxon>Beloniformes</taxon>
        <taxon>Adrianichthyidae</taxon>
        <taxon>Oryziinae</taxon>
        <taxon>Oryzias</taxon>
    </lineage>
</organism>
<evidence type="ECO:0000256" key="1">
    <source>
        <dbReference type="SAM" id="MobiDB-lite"/>
    </source>
</evidence>
<protein>
    <recommendedName>
        <fullName evidence="5">Secreted protein</fullName>
    </recommendedName>
</protein>